<sequence length="263" mass="28877">VVTYFSWWIMPGREAAVHPLPSYSSERFFLLSELKVDGVQVKSLDGSVYQERRSDEVEEEPTFAVVYMIWRQSSGIAKAVGDLDALVKGCLPRTPNSIALFVESHNEPLPENSEDDKASGETPKPVNAEESEAVSVAKALIERIDERYPKLHSRVVGVSDHTAACPVLEECVNFSKTITGTHALQFVIRGEVDMIGLDGKGREPDAVEGVNQWLVGDKTPAKAGGTNDCGDVNDDDEPAAWGMFEWAMMILMVAILMRFAAFA</sequence>
<feature type="region of interest" description="Disordered" evidence="1">
    <location>
        <begin position="105"/>
        <end position="131"/>
    </location>
</feature>
<feature type="transmembrane region" description="Helical" evidence="2">
    <location>
        <begin position="239"/>
        <end position="261"/>
    </location>
</feature>
<keyword evidence="2" id="KW-1133">Transmembrane helix</keyword>
<protein>
    <submittedName>
        <fullName evidence="3">Uncharacterized protein</fullName>
    </submittedName>
</protein>
<accession>A0A7S2XBE8</accession>
<name>A0A7S2XBE8_9EUKA</name>
<reference evidence="3" key="1">
    <citation type="submission" date="2021-01" db="EMBL/GenBank/DDBJ databases">
        <authorList>
            <person name="Corre E."/>
            <person name="Pelletier E."/>
            <person name="Niang G."/>
            <person name="Scheremetjew M."/>
            <person name="Finn R."/>
            <person name="Kale V."/>
            <person name="Holt S."/>
            <person name="Cochrane G."/>
            <person name="Meng A."/>
            <person name="Brown T."/>
            <person name="Cohen L."/>
        </authorList>
    </citation>
    <scope>NUCLEOTIDE SEQUENCE</scope>
    <source>
        <strain evidence="3">CCMP622</strain>
    </source>
</reference>
<organism evidence="3">
    <name type="scientific">Lotharella oceanica</name>
    <dbReference type="NCBI Taxonomy" id="641309"/>
    <lineage>
        <taxon>Eukaryota</taxon>
        <taxon>Sar</taxon>
        <taxon>Rhizaria</taxon>
        <taxon>Cercozoa</taxon>
        <taxon>Chlorarachniophyceae</taxon>
        <taxon>Lotharella</taxon>
    </lineage>
</organism>
<evidence type="ECO:0000256" key="1">
    <source>
        <dbReference type="SAM" id="MobiDB-lite"/>
    </source>
</evidence>
<gene>
    <name evidence="3" type="ORF">LSP00402_LOCUS10968</name>
</gene>
<proteinExistence type="predicted"/>
<keyword evidence="2" id="KW-0472">Membrane</keyword>
<dbReference type="EMBL" id="HBHP01017694">
    <property type="protein sequence ID" value="CAD9766038.1"/>
    <property type="molecule type" value="Transcribed_RNA"/>
</dbReference>
<evidence type="ECO:0000313" key="3">
    <source>
        <dbReference type="EMBL" id="CAD9766038.1"/>
    </source>
</evidence>
<evidence type="ECO:0000256" key="2">
    <source>
        <dbReference type="SAM" id="Phobius"/>
    </source>
</evidence>
<keyword evidence="2" id="KW-0812">Transmembrane</keyword>
<feature type="non-terminal residue" evidence="3">
    <location>
        <position position="1"/>
    </location>
</feature>
<dbReference type="AlphaFoldDB" id="A0A7S2XBE8"/>